<proteinExistence type="predicted"/>
<dbReference type="RefSeq" id="WP_004028102.1">
    <property type="nucleotide sequence ID" value="NZ_AGBZ02000001.1"/>
</dbReference>
<organism evidence="1 2">
    <name type="scientific">Spiroplasma melliferum KC3</name>
    <dbReference type="NCBI Taxonomy" id="570509"/>
    <lineage>
        <taxon>Bacteria</taxon>
        <taxon>Bacillati</taxon>
        <taxon>Mycoplasmatota</taxon>
        <taxon>Mollicutes</taxon>
        <taxon>Entomoplasmatales</taxon>
        <taxon>Spiroplasmataceae</taxon>
        <taxon>Spiroplasma</taxon>
    </lineage>
</organism>
<reference evidence="1 2" key="1">
    <citation type="journal article" date="2012" name="J. Proteome Res.">
        <title>Application of Spiroplasma melliferum proteogenomic profiling for the discovery of virulence factors and pathogenicity mechanisms in host-associated spiroplasmas.</title>
        <authorList>
            <person name="Alexeev D."/>
            <person name="Kostrjukova E."/>
            <person name="Aliper A."/>
            <person name="Popenko A."/>
            <person name="Bazaleev N."/>
            <person name="Tyakht A."/>
            <person name="Selezneva O."/>
            <person name="Akopian T."/>
            <person name="Prichodko E."/>
            <person name="Kondratov I."/>
            <person name="Chukin M."/>
            <person name="Demina I."/>
            <person name="Galyamina M."/>
            <person name="Kamashev D."/>
            <person name="Vanyushkina A."/>
            <person name="Ladygina V."/>
            <person name="Levitskii S."/>
            <person name="Lazarev V."/>
            <person name="Govorun V."/>
        </authorList>
    </citation>
    <scope>NUCLEOTIDE SEQUENCE [LARGE SCALE GENOMIC DNA]</scope>
    <source>
        <strain evidence="1 2">KC3</strain>
    </source>
</reference>
<dbReference type="Proteomes" id="UP000004057">
    <property type="component" value="Unassembled WGS sequence"/>
</dbReference>
<dbReference type="EMBL" id="AGBZ02000001">
    <property type="protein sequence ID" value="KAI92942.1"/>
    <property type="molecule type" value="Genomic_DNA"/>
</dbReference>
<evidence type="ECO:0000313" key="2">
    <source>
        <dbReference type="Proteomes" id="UP000004057"/>
    </source>
</evidence>
<accession>A0AAI9T489</accession>
<evidence type="ECO:0000313" key="1">
    <source>
        <dbReference type="EMBL" id="KAI92942.1"/>
    </source>
</evidence>
<gene>
    <name evidence="1" type="ORF">SPM_002895</name>
</gene>
<dbReference type="AlphaFoldDB" id="A0AAI9T489"/>
<protein>
    <submittedName>
        <fullName evidence="1">Uncharacterized protein</fullName>
    </submittedName>
</protein>
<sequence>MNKETLIKLIDKFSEMRNKANDDVQNDKTINKLDFGKKIGYFNALVDILMILQSELIKLEV</sequence>
<comment type="caution">
    <text evidence="1">The sequence shown here is derived from an EMBL/GenBank/DDBJ whole genome shotgun (WGS) entry which is preliminary data.</text>
</comment>
<name>A0AAI9T489_SPIME</name>